<evidence type="ECO:0000256" key="8">
    <source>
        <dbReference type="ARBA" id="ARBA00023136"/>
    </source>
</evidence>
<evidence type="ECO:0000313" key="13">
    <source>
        <dbReference type="EMBL" id="MBB6121377.1"/>
    </source>
</evidence>
<keyword evidence="2" id="KW-0813">Transport</keyword>
<evidence type="ECO:0000256" key="4">
    <source>
        <dbReference type="ARBA" id="ARBA00022519"/>
    </source>
</evidence>
<feature type="transmembrane region" description="Helical" evidence="11">
    <location>
        <begin position="258"/>
        <end position="281"/>
    </location>
</feature>
<feature type="transmembrane region" description="Helical" evidence="11">
    <location>
        <begin position="287"/>
        <end position="309"/>
    </location>
</feature>
<keyword evidence="12" id="KW-0732">Signal</keyword>
<dbReference type="GO" id="GO:0005975">
    <property type="term" value="P:carbohydrate metabolic process"/>
    <property type="evidence" value="ECO:0007669"/>
    <property type="project" value="UniProtKB-ARBA"/>
</dbReference>
<feature type="transmembrane region" description="Helical" evidence="11">
    <location>
        <begin position="374"/>
        <end position="393"/>
    </location>
</feature>
<dbReference type="GO" id="GO:0015808">
    <property type="term" value="P:L-alanine transport"/>
    <property type="evidence" value="ECO:0007669"/>
    <property type="project" value="TreeGrafter"/>
</dbReference>
<feature type="transmembrane region" description="Helical" evidence="11">
    <location>
        <begin position="212"/>
        <end position="228"/>
    </location>
</feature>
<dbReference type="GO" id="GO:0005304">
    <property type="term" value="F:L-valine transmembrane transporter activity"/>
    <property type="evidence" value="ECO:0007669"/>
    <property type="project" value="TreeGrafter"/>
</dbReference>
<feature type="chain" id="PRO_5033013176" evidence="12">
    <location>
        <begin position="27"/>
        <end position="522"/>
    </location>
</feature>
<evidence type="ECO:0000256" key="11">
    <source>
        <dbReference type="SAM" id="Phobius"/>
    </source>
</evidence>
<keyword evidence="3" id="KW-1003">Cell membrane</keyword>
<protein>
    <submittedName>
        <fullName evidence="13">Branched-chain amino acid transport system permease protein</fullName>
    </submittedName>
</protein>
<dbReference type="SUPFAM" id="SSF49478">
    <property type="entry name" value="Cna protein B-type domain"/>
    <property type="match status" value="1"/>
</dbReference>
<dbReference type="GO" id="GO:1903806">
    <property type="term" value="P:L-isoleucine import across plasma membrane"/>
    <property type="evidence" value="ECO:0007669"/>
    <property type="project" value="TreeGrafter"/>
</dbReference>
<evidence type="ECO:0000256" key="9">
    <source>
        <dbReference type="ARBA" id="ARBA00037998"/>
    </source>
</evidence>
<evidence type="ECO:0000256" key="6">
    <source>
        <dbReference type="ARBA" id="ARBA00022970"/>
    </source>
</evidence>
<dbReference type="Proteomes" id="UP000536604">
    <property type="component" value="Unassembled WGS sequence"/>
</dbReference>
<dbReference type="GO" id="GO:0042941">
    <property type="term" value="P:D-alanine transmembrane transport"/>
    <property type="evidence" value="ECO:0007669"/>
    <property type="project" value="TreeGrafter"/>
</dbReference>
<feature type="signal peptide" evidence="12">
    <location>
        <begin position="1"/>
        <end position="26"/>
    </location>
</feature>
<reference evidence="13 14" key="1">
    <citation type="submission" date="2020-08" db="EMBL/GenBank/DDBJ databases">
        <title>Genomic Encyclopedia of Type Strains, Phase III (KMG-III): the genomes of soil and plant-associated and newly described type strains.</title>
        <authorList>
            <person name="Whitman W."/>
        </authorList>
    </citation>
    <scope>NUCLEOTIDE SEQUENCE [LARGE SCALE GENOMIC DNA]</scope>
    <source>
        <strain evidence="13 14">CECT 8712</strain>
    </source>
</reference>
<evidence type="ECO:0000256" key="5">
    <source>
        <dbReference type="ARBA" id="ARBA00022692"/>
    </source>
</evidence>
<dbReference type="GO" id="GO:0015192">
    <property type="term" value="F:L-phenylalanine transmembrane transporter activity"/>
    <property type="evidence" value="ECO:0007669"/>
    <property type="project" value="TreeGrafter"/>
</dbReference>
<feature type="transmembrane region" description="Helical" evidence="11">
    <location>
        <begin position="422"/>
        <end position="441"/>
    </location>
</feature>
<comment type="caution">
    <text evidence="13">The sequence shown here is derived from an EMBL/GenBank/DDBJ whole genome shotgun (WGS) entry which is preliminary data.</text>
</comment>
<evidence type="ECO:0000256" key="10">
    <source>
        <dbReference type="SAM" id="MobiDB-lite"/>
    </source>
</evidence>
<dbReference type="CDD" id="cd06582">
    <property type="entry name" value="TM_PBP1_LivH_like"/>
    <property type="match status" value="1"/>
</dbReference>
<comment type="similarity">
    <text evidence="9">Belongs to the binding-protein-dependent transport system permease family. LivHM subfamily.</text>
</comment>
<feature type="transmembrane region" description="Helical" evidence="11">
    <location>
        <begin position="177"/>
        <end position="200"/>
    </location>
</feature>
<name>A0A841IRR3_9ACTN</name>
<comment type="subcellular location">
    <subcellularLocation>
        <location evidence="1">Cell membrane</location>
        <topology evidence="1">Multi-pass membrane protein</topology>
    </subcellularLocation>
</comment>
<gene>
    <name evidence="13" type="ORF">FHS13_003346</name>
</gene>
<evidence type="ECO:0000256" key="3">
    <source>
        <dbReference type="ARBA" id="ARBA00022475"/>
    </source>
</evidence>
<dbReference type="InterPro" id="IPR001851">
    <property type="entry name" value="ABC_transp_permease"/>
</dbReference>
<dbReference type="RefSeq" id="WP_184292833.1">
    <property type="nucleotide sequence ID" value="NZ_JACHJO010000010.1"/>
</dbReference>
<dbReference type="Gene3D" id="2.60.40.10">
    <property type="entry name" value="Immunoglobulins"/>
    <property type="match status" value="1"/>
</dbReference>
<evidence type="ECO:0000313" key="14">
    <source>
        <dbReference type="Proteomes" id="UP000536604"/>
    </source>
</evidence>
<keyword evidence="8 11" id="KW-0472">Membrane</keyword>
<keyword evidence="14" id="KW-1185">Reference proteome</keyword>
<dbReference type="AlphaFoldDB" id="A0A841IRR3"/>
<dbReference type="GO" id="GO:0015188">
    <property type="term" value="F:L-isoleucine transmembrane transporter activity"/>
    <property type="evidence" value="ECO:0007669"/>
    <property type="project" value="TreeGrafter"/>
</dbReference>
<dbReference type="GO" id="GO:0005886">
    <property type="term" value="C:plasma membrane"/>
    <property type="evidence" value="ECO:0007669"/>
    <property type="project" value="UniProtKB-SubCell"/>
</dbReference>
<dbReference type="InterPro" id="IPR052157">
    <property type="entry name" value="BCAA_transport_permease"/>
</dbReference>
<evidence type="ECO:0000256" key="7">
    <source>
        <dbReference type="ARBA" id="ARBA00022989"/>
    </source>
</evidence>
<feature type="transmembrane region" description="Helical" evidence="11">
    <location>
        <begin position="321"/>
        <end position="346"/>
    </location>
</feature>
<keyword evidence="7 11" id="KW-1133">Transmembrane helix</keyword>
<keyword evidence="4" id="KW-0997">Cell inner membrane</keyword>
<feature type="region of interest" description="Disordered" evidence="10">
    <location>
        <begin position="126"/>
        <end position="155"/>
    </location>
</feature>
<dbReference type="GO" id="GO:0015190">
    <property type="term" value="F:L-leucine transmembrane transporter activity"/>
    <property type="evidence" value="ECO:0007669"/>
    <property type="project" value="TreeGrafter"/>
</dbReference>
<organism evidence="13 14">
    <name type="scientific">Nocardiopsis algeriensis</name>
    <dbReference type="NCBI Taxonomy" id="1478215"/>
    <lineage>
        <taxon>Bacteria</taxon>
        <taxon>Bacillati</taxon>
        <taxon>Actinomycetota</taxon>
        <taxon>Actinomycetes</taxon>
        <taxon>Streptosporangiales</taxon>
        <taxon>Nocardiopsidaceae</taxon>
        <taxon>Nocardiopsis</taxon>
    </lineage>
</organism>
<dbReference type="PANTHER" id="PTHR11795">
    <property type="entry name" value="BRANCHED-CHAIN AMINO ACID TRANSPORT SYSTEM PERMEASE PROTEIN LIVH"/>
    <property type="match status" value="1"/>
</dbReference>
<sequence length="522" mass="54315">MRTRLVTVLLALITAILVIPGPAATADEQGGEALHGQIRHPGDRDQGVEGITITVFEDEDEIGAAETDPDGNWEVELPGPGTYRVVVDQESVPSEFVVRETAIVAGGESEVEVEAGDRRPLIIALEAPGATGDDSSASPSEDATEESGSDGAAPAEEGEIAVGVDSSASFGERVLQLVAAGLLFGLVIAVSAIGLSLIFGTTKLINFAHGDMVTFGAMAALVFSSGAAGLGNSLLAIFAGLGAAVLAGALLETRLGRGALIAIQWSAILAGIVLATVLGVLGDSVGWQVPLWMAAVLAVLMGAVLGGCMERYIWRPLRGRNVALIQMFIVSIGLALVLRHVILVVFGSGRSRYPGFQIQEMVNFGPISMPPRDLVVMAVAVVVLVGVACLLQFTRIGKAMRAVSDNRDLAESSGIDVDRVTLYVWGLGGGLAALGGVLYGLNQVVEYEMGFRLLLMMFAAVILGGLGTAYGAMAGGIAVGLVAMLSTLWFPSQFMQAWALILMILMLLVRPQGLLGQRERVG</sequence>
<feature type="transmembrane region" description="Helical" evidence="11">
    <location>
        <begin position="234"/>
        <end position="251"/>
    </location>
</feature>
<accession>A0A841IRR3</accession>
<keyword evidence="6" id="KW-0029">Amino-acid transport</keyword>
<dbReference type="InterPro" id="IPR013783">
    <property type="entry name" value="Ig-like_fold"/>
</dbReference>
<evidence type="ECO:0000256" key="2">
    <source>
        <dbReference type="ARBA" id="ARBA00022448"/>
    </source>
</evidence>
<dbReference type="EMBL" id="JACHJO010000010">
    <property type="protein sequence ID" value="MBB6121377.1"/>
    <property type="molecule type" value="Genomic_DNA"/>
</dbReference>
<evidence type="ECO:0000256" key="1">
    <source>
        <dbReference type="ARBA" id="ARBA00004651"/>
    </source>
</evidence>
<feature type="transmembrane region" description="Helical" evidence="11">
    <location>
        <begin position="497"/>
        <end position="515"/>
    </location>
</feature>
<feature type="transmembrane region" description="Helical" evidence="11">
    <location>
        <begin position="453"/>
        <end position="485"/>
    </location>
</feature>
<keyword evidence="5 11" id="KW-0812">Transmembrane</keyword>
<evidence type="ECO:0000256" key="12">
    <source>
        <dbReference type="SAM" id="SignalP"/>
    </source>
</evidence>
<dbReference type="Pfam" id="PF02653">
    <property type="entry name" value="BPD_transp_2"/>
    <property type="match status" value="1"/>
</dbReference>
<dbReference type="PANTHER" id="PTHR11795:SF371">
    <property type="entry name" value="HIGH-AFFINITY BRANCHED-CHAIN AMINO ACID TRANSPORT SYSTEM PERMEASE PROTEIN LIVH"/>
    <property type="match status" value="1"/>
</dbReference>
<proteinExistence type="inferred from homology"/>